<dbReference type="Pfam" id="PF03995">
    <property type="entry name" value="Inhibitor_I36"/>
    <property type="match status" value="1"/>
</dbReference>
<organism evidence="2 3">
    <name type="scientific">Streptomyces glycanivorans</name>
    <dbReference type="NCBI Taxonomy" id="3033808"/>
    <lineage>
        <taxon>Bacteria</taxon>
        <taxon>Bacillati</taxon>
        <taxon>Actinomycetota</taxon>
        <taxon>Actinomycetes</taxon>
        <taxon>Kitasatosporales</taxon>
        <taxon>Streptomycetaceae</taxon>
        <taxon>Streptomyces</taxon>
    </lineage>
</organism>
<keyword evidence="3" id="KW-1185">Reference proteome</keyword>
<protein>
    <submittedName>
        <fullName evidence="2">Peptidase inhibitor family I36 protein</fullName>
    </submittedName>
</protein>
<dbReference type="Proteomes" id="UP001224433">
    <property type="component" value="Chromosome"/>
</dbReference>
<evidence type="ECO:0000313" key="3">
    <source>
        <dbReference type="Proteomes" id="UP001224433"/>
    </source>
</evidence>
<proteinExistence type="predicted"/>
<reference evidence="2 3" key="1">
    <citation type="submission" date="2023-03" db="EMBL/GenBank/DDBJ databases">
        <title>Isolation and description of six Streptomyces strains from soil environments, able to metabolize different microbial glucans.</title>
        <authorList>
            <person name="Widen T."/>
            <person name="Larsbrink J."/>
        </authorList>
    </citation>
    <scope>NUCLEOTIDE SEQUENCE [LARGE SCALE GENOMIC DNA]</scope>
    <source>
        <strain evidence="2 3">Alt3</strain>
    </source>
</reference>
<feature type="chain" id="PRO_5046016315" evidence="1">
    <location>
        <begin position="27"/>
        <end position="221"/>
    </location>
</feature>
<sequence>MSWSARATAVAVTVLLALGTIGEAQAKGDAPDVLQQEIDEVLATTEGGVQISRNEIAWNGGEAILVFPLPGESAAPVSSASAQKLQAKVAGLPLSTTEGEPAGVDPESGVSIAASDSCPTETFGNDWYCFYQYTNYGGRRLQWNNSHTFAVYFSDYGFENKTSSWSNKGGKTITVANRSKTGDDLSCREGNGIALWRELPHSRASSVSASLDNKADCFWTS</sequence>
<accession>A0ABY9JBM2</accession>
<dbReference type="EMBL" id="CP120983">
    <property type="protein sequence ID" value="WLQ65197.1"/>
    <property type="molecule type" value="Genomic_DNA"/>
</dbReference>
<feature type="signal peptide" evidence="1">
    <location>
        <begin position="1"/>
        <end position="26"/>
    </location>
</feature>
<keyword evidence="1" id="KW-0732">Signal</keyword>
<name>A0ABY9JBM2_9ACTN</name>
<evidence type="ECO:0000256" key="1">
    <source>
        <dbReference type="SAM" id="SignalP"/>
    </source>
</evidence>
<gene>
    <name evidence="2" type="ORF">P8A20_17030</name>
</gene>
<dbReference type="RefSeq" id="WP_306103796.1">
    <property type="nucleotide sequence ID" value="NZ_CP120983.1"/>
</dbReference>
<evidence type="ECO:0000313" key="2">
    <source>
        <dbReference type="EMBL" id="WLQ65197.1"/>
    </source>
</evidence>